<evidence type="ECO:0000256" key="6">
    <source>
        <dbReference type="SAM" id="Phobius"/>
    </source>
</evidence>
<evidence type="ECO:0000256" key="1">
    <source>
        <dbReference type="ARBA" id="ARBA00004141"/>
    </source>
</evidence>
<dbReference type="PROSITE" id="PS50850">
    <property type="entry name" value="MFS"/>
    <property type="match status" value="1"/>
</dbReference>
<sequence>MWEGDAESEMLMSRYGYILEVSLPYAEEAKASGLLIGTDHIQESISPECGPPEAFNQDEEEQNQENGDIVNWTGSNDPQHPRNFRPLLKWLITAMYGSIATIVTFASSVFSVGNGATAQEFGTSSHVMALGTALTVLGLALGPLVFGPLSELYGRRIPLLAGFLVFSLFNIPVAVAQNLQTIMVCRFIVGFGGSSGLAIVGGALNDIFPPLDRAVAVSVFAAATFIGSFLGPVIGGFVVQSIGWRWTQWITLIPSLLLWLIYLIFVPESYGPIILEQRAQQLRCQTGNWALHAKHEEISIDAKEILRTYLVRPVIMLFMEPILLLVSIYMSLIYGIIYLFLEAYPISFREERKWRLEIAGLPFIGLIIGVVIGTILTTVYTKTRIAKLFRGHGYAKPEEGLVPMMLGAILLPAGLFWFAWTSNPSVQWAPQVISGVPIGMGLFLVFLHGLDYIIGVYAKNANSAVAANVFLRSLVGAGFTMFSSGMYHNLGQSLQIHKSK</sequence>
<evidence type="ECO:0000313" key="8">
    <source>
        <dbReference type="EMBL" id="KAJ5356262.1"/>
    </source>
</evidence>
<dbReference type="Gene3D" id="1.20.1250.20">
    <property type="entry name" value="MFS general substrate transporter like domains"/>
    <property type="match status" value="1"/>
</dbReference>
<keyword evidence="3 6" id="KW-1133">Transmembrane helix</keyword>
<evidence type="ECO:0000256" key="4">
    <source>
        <dbReference type="ARBA" id="ARBA00023136"/>
    </source>
</evidence>
<dbReference type="Proteomes" id="UP001147752">
    <property type="component" value="Unassembled WGS sequence"/>
</dbReference>
<reference evidence="8" key="2">
    <citation type="journal article" date="2023" name="IMA Fungus">
        <title>Comparative genomic study of the Penicillium genus elucidates a diverse pangenome and 15 lateral gene transfer events.</title>
        <authorList>
            <person name="Petersen C."/>
            <person name="Sorensen T."/>
            <person name="Nielsen M.R."/>
            <person name="Sondergaard T.E."/>
            <person name="Sorensen J.L."/>
            <person name="Fitzpatrick D.A."/>
            <person name="Frisvad J.C."/>
            <person name="Nielsen K.L."/>
        </authorList>
    </citation>
    <scope>NUCLEOTIDE SEQUENCE</scope>
    <source>
        <strain evidence="8">IBT 3081</strain>
    </source>
</reference>
<dbReference type="SUPFAM" id="SSF103473">
    <property type="entry name" value="MFS general substrate transporter"/>
    <property type="match status" value="1"/>
</dbReference>
<keyword evidence="9" id="KW-1185">Reference proteome</keyword>
<dbReference type="EMBL" id="JAPZBT010000006">
    <property type="protein sequence ID" value="KAJ5356262.1"/>
    <property type="molecule type" value="Genomic_DNA"/>
</dbReference>
<keyword evidence="2 6" id="KW-0812">Transmembrane</keyword>
<dbReference type="PANTHER" id="PTHR23502:SF47">
    <property type="entry name" value="MAJOR FACILITATOR SUPERFAMILY (MFS) PROFILE DOMAIN-CONTAINING PROTEIN-RELATED"/>
    <property type="match status" value="1"/>
</dbReference>
<evidence type="ECO:0000256" key="5">
    <source>
        <dbReference type="SAM" id="MobiDB-lite"/>
    </source>
</evidence>
<feature type="domain" description="Major facilitator superfamily (MFS) profile" evidence="7">
    <location>
        <begin position="92"/>
        <end position="500"/>
    </location>
</feature>
<comment type="subcellular location">
    <subcellularLocation>
        <location evidence="1">Membrane</location>
        <topology evidence="1">Multi-pass membrane protein</topology>
    </subcellularLocation>
</comment>
<feature type="transmembrane region" description="Helical" evidence="6">
    <location>
        <begin position="157"/>
        <end position="175"/>
    </location>
</feature>
<dbReference type="InterPro" id="IPR036259">
    <property type="entry name" value="MFS_trans_sf"/>
</dbReference>
<dbReference type="GeneID" id="81467777"/>
<feature type="transmembrane region" description="Helical" evidence="6">
    <location>
        <begin position="181"/>
        <end position="204"/>
    </location>
</feature>
<reference evidence="8" key="1">
    <citation type="submission" date="2022-12" db="EMBL/GenBank/DDBJ databases">
        <authorList>
            <person name="Petersen C."/>
        </authorList>
    </citation>
    <scope>NUCLEOTIDE SEQUENCE</scope>
    <source>
        <strain evidence="8">IBT 3081</strain>
    </source>
</reference>
<organism evidence="8 9">
    <name type="scientific">Penicillium concentricum</name>
    <dbReference type="NCBI Taxonomy" id="293559"/>
    <lineage>
        <taxon>Eukaryota</taxon>
        <taxon>Fungi</taxon>
        <taxon>Dikarya</taxon>
        <taxon>Ascomycota</taxon>
        <taxon>Pezizomycotina</taxon>
        <taxon>Eurotiomycetes</taxon>
        <taxon>Eurotiomycetidae</taxon>
        <taxon>Eurotiales</taxon>
        <taxon>Aspergillaceae</taxon>
        <taxon>Penicillium</taxon>
    </lineage>
</organism>
<dbReference type="PANTHER" id="PTHR23502">
    <property type="entry name" value="MAJOR FACILITATOR SUPERFAMILY"/>
    <property type="match status" value="1"/>
</dbReference>
<feature type="transmembrane region" description="Helical" evidence="6">
    <location>
        <begin position="125"/>
        <end position="145"/>
    </location>
</feature>
<proteinExistence type="predicted"/>
<evidence type="ECO:0000256" key="2">
    <source>
        <dbReference type="ARBA" id="ARBA00022692"/>
    </source>
</evidence>
<dbReference type="GO" id="GO:0005886">
    <property type="term" value="C:plasma membrane"/>
    <property type="evidence" value="ECO:0007669"/>
    <property type="project" value="TreeGrafter"/>
</dbReference>
<feature type="region of interest" description="Disordered" evidence="5">
    <location>
        <begin position="46"/>
        <end position="78"/>
    </location>
</feature>
<feature type="transmembrane region" description="Helical" evidence="6">
    <location>
        <begin position="401"/>
        <end position="420"/>
    </location>
</feature>
<evidence type="ECO:0000256" key="3">
    <source>
        <dbReference type="ARBA" id="ARBA00022989"/>
    </source>
</evidence>
<feature type="transmembrane region" description="Helical" evidence="6">
    <location>
        <begin position="432"/>
        <end position="457"/>
    </location>
</feature>
<dbReference type="OrthoDB" id="446368at2759"/>
<feature type="transmembrane region" description="Helical" evidence="6">
    <location>
        <begin position="246"/>
        <end position="265"/>
    </location>
</feature>
<comment type="caution">
    <text evidence="8">The sequence shown here is derived from an EMBL/GenBank/DDBJ whole genome shotgun (WGS) entry which is preliminary data.</text>
</comment>
<feature type="transmembrane region" description="Helical" evidence="6">
    <location>
        <begin position="90"/>
        <end position="113"/>
    </location>
</feature>
<feature type="transmembrane region" description="Helical" evidence="6">
    <location>
        <begin position="361"/>
        <end position="380"/>
    </location>
</feature>
<dbReference type="AlphaFoldDB" id="A0A9W9UT06"/>
<name>A0A9W9UT06_9EURO</name>
<dbReference type="InterPro" id="IPR020846">
    <property type="entry name" value="MFS_dom"/>
</dbReference>
<dbReference type="InterPro" id="IPR011701">
    <property type="entry name" value="MFS"/>
</dbReference>
<feature type="transmembrane region" description="Helical" evidence="6">
    <location>
        <begin position="322"/>
        <end position="341"/>
    </location>
</feature>
<gene>
    <name evidence="8" type="ORF">N7517_010871</name>
</gene>
<dbReference type="GO" id="GO:0022857">
    <property type="term" value="F:transmembrane transporter activity"/>
    <property type="evidence" value="ECO:0007669"/>
    <property type="project" value="InterPro"/>
</dbReference>
<dbReference type="Pfam" id="PF07690">
    <property type="entry name" value="MFS_1"/>
    <property type="match status" value="1"/>
</dbReference>
<dbReference type="CDD" id="cd17323">
    <property type="entry name" value="MFS_Tpo1_MDR_like"/>
    <property type="match status" value="1"/>
</dbReference>
<evidence type="ECO:0000313" key="9">
    <source>
        <dbReference type="Proteomes" id="UP001147752"/>
    </source>
</evidence>
<accession>A0A9W9UT06</accession>
<feature type="transmembrane region" description="Helical" evidence="6">
    <location>
        <begin position="469"/>
        <end position="490"/>
    </location>
</feature>
<feature type="transmembrane region" description="Helical" evidence="6">
    <location>
        <begin position="216"/>
        <end position="240"/>
    </location>
</feature>
<keyword evidence="4 6" id="KW-0472">Membrane</keyword>
<evidence type="ECO:0000259" key="7">
    <source>
        <dbReference type="PROSITE" id="PS50850"/>
    </source>
</evidence>
<dbReference type="FunFam" id="1.20.1250.20:FF:000011">
    <property type="entry name" value="MFS multidrug transporter, putative"/>
    <property type="match status" value="1"/>
</dbReference>
<protein>
    <submittedName>
        <fullName evidence="8">Major facilitator superfamily domain-containing protein</fullName>
    </submittedName>
</protein>
<dbReference type="RefSeq" id="XP_056574409.1">
    <property type="nucleotide sequence ID" value="XM_056728594.1"/>
</dbReference>